<comment type="subcellular location">
    <subcellularLocation>
        <location evidence="1">Cell envelope</location>
    </subcellularLocation>
</comment>
<name>X1GQH7_9ZZZZ</name>
<dbReference type="GO" id="GO:0030313">
    <property type="term" value="C:cell envelope"/>
    <property type="evidence" value="ECO:0007669"/>
    <property type="project" value="UniProtKB-SubCell"/>
</dbReference>
<dbReference type="EMBL" id="BARU01006403">
    <property type="protein sequence ID" value="GAH47110.1"/>
    <property type="molecule type" value="Genomic_DNA"/>
</dbReference>
<dbReference type="InterPro" id="IPR025997">
    <property type="entry name" value="SBP_2_dom"/>
</dbReference>
<feature type="non-terminal residue" evidence="5">
    <location>
        <position position="1"/>
    </location>
</feature>
<evidence type="ECO:0000256" key="2">
    <source>
        <dbReference type="ARBA" id="ARBA00007639"/>
    </source>
</evidence>
<keyword evidence="3" id="KW-0732">Signal</keyword>
<evidence type="ECO:0000313" key="5">
    <source>
        <dbReference type="EMBL" id="GAH47110.1"/>
    </source>
</evidence>
<dbReference type="SUPFAM" id="SSF53822">
    <property type="entry name" value="Periplasmic binding protein-like I"/>
    <property type="match status" value="1"/>
</dbReference>
<comment type="similarity">
    <text evidence="2">Belongs to the bacterial solute-binding protein 2 family.</text>
</comment>
<reference evidence="5" key="1">
    <citation type="journal article" date="2014" name="Front. Microbiol.">
        <title>High frequency of phylogenetically diverse reductive dehalogenase-homologous genes in deep subseafloor sedimentary metagenomes.</title>
        <authorList>
            <person name="Kawai M."/>
            <person name="Futagami T."/>
            <person name="Toyoda A."/>
            <person name="Takaki Y."/>
            <person name="Nishi S."/>
            <person name="Hori S."/>
            <person name="Arai W."/>
            <person name="Tsubouchi T."/>
            <person name="Morono Y."/>
            <person name="Uchiyama I."/>
            <person name="Ito T."/>
            <person name="Fujiyama A."/>
            <person name="Inagaki F."/>
            <person name="Takami H."/>
        </authorList>
    </citation>
    <scope>NUCLEOTIDE SEQUENCE</scope>
    <source>
        <strain evidence="5">Expedition CK06-06</strain>
    </source>
</reference>
<evidence type="ECO:0000259" key="4">
    <source>
        <dbReference type="Pfam" id="PF13407"/>
    </source>
</evidence>
<dbReference type="CDD" id="cd01536">
    <property type="entry name" value="PBP1_ABC_sugar_binding-like"/>
    <property type="match status" value="1"/>
</dbReference>
<dbReference type="PANTHER" id="PTHR46847:SF1">
    <property type="entry name" value="D-ALLOSE-BINDING PERIPLASMIC PROTEIN-RELATED"/>
    <property type="match status" value="1"/>
</dbReference>
<evidence type="ECO:0000256" key="3">
    <source>
        <dbReference type="ARBA" id="ARBA00022729"/>
    </source>
</evidence>
<dbReference type="PANTHER" id="PTHR46847">
    <property type="entry name" value="D-ALLOSE-BINDING PERIPLASMIC PROTEIN-RELATED"/>
    <property type="match status" value="1"/>
</dbReference>
<sequence>TVTASVPERINAIENYISQGVDAIIIQEGDIKMAAPALEEAKKQGIIIVSMDAGTANFVDIVVESNNWVMGAMAATELMNRIGGKGKVVEIFNDLGQMIRMRRKELQAVITEYTEVEIAAGFTYAWPDFFPDAKSKMEAVLQAQPDIVGVFATFDGVGVAAAQAIREAGLQDQISVVGIDGDPQAYEEMRQPGSPFKATVAQDPDTMARTAVRMTFKLLNGEEIPRSHVYIPARLVVIENLPEPGKRFPDEK</sequence>
<feature type="domain" description="Periplasmic binding protein" evidence="4">
    <location>
        <begin position="4"/>
        <end position="223"/>
    </location>
</feature>
<evidence type="ECO:0000256" key="1">
    <source>
        <dbReference type="ARBA" id="ARBA00004196"/>
    </source>
</evidence>
<comment type="caution">
    <text evidence="5">The sequence shown here is derived from an EMBL/GenBank/DDBJ whole genome shotgun (WGS) entry which is preliminary data.</text>
</comment>
<dbReference type="AlphaFoldDB" id="X1GQH7"/>
<accession>X1GQH7</accession>
<proteinExistence type="inferred from homology"/>
<dbReference type="Pfam" id="PF13407">
    <property type="entry name" value="Peripla_BP_4"/>
    <property type="match status" value="1"/>
</dbReference>
<gene>
    <name evidence="5" type="ORF">S03H2_12597</name>
</gene>
<dbReference type="GO" id="GO:0030246">
    <property type="term" value="F:carbohydrate binding"/>
    <property type="evidence" value="ECO:0007669"/>
    <property type="project" value="UniProtKB-ARBA"/>
</dbReference>
<dbReference type="Gene3D" id="3.40.50.2300">
    <property type="match status" value="2"/>
</dbReference>
<organism evidence="5">
    <name type="scientific">marine sediment metagenome</name>
    <dbReference type="NCBI Taxonomy" id="412755"/>
    <lineage>
        <taxon>unclassified sequences</taxon>
        <taxon>metagenomes</taxon>
        <taxon>ecological metagenomes</taxon>
    </lineage>
</organism>
<protein>
    <recommendedName>
        <fullName evidence="4">Periplasmic binding protein domain-containing protein</fullName>
    </recommendedName>
</protein>
<dbReference type="InterPro" id="IPR028082">
    <property type="entry name" value="Peripla_BP_I"/>
</dbReference>